<evidence type="ECO:0000313" key="2">
    <source>
        <dbReference type="EMBL" id="AVF29027.1"/>
    </source>
</evidence>
<feature type="region of interest" description="Disordered" evidence="1">
    <location>
        <begin position="92"/>
        <end position="125"/>
    </location>
</feature>
<dbReference type="Proteomes" id="UP000239833">
    <property type="component" value="Plasmid unnamed3"/>
</dbReference>
<evidence type="ECO:0000313" key="3">
    <source>
        <dbReference type="Proteomes" id="UP000239833"/>
    </source>
</evidence>
<dbReference type="EMBL" id="CP019658">
    <property type="protein sequence ID" value="AVF29027.1"/>
    <property type="molecule type" value="Genomic_DNA"/>
</dbReference>
<dbReference type="GeneID" id="64221179"/>
<name>A0A2L1U7W9_9BACL</name>
<protein>
    <submittedName>
        <fullName evidence="2">Uncharacterized protein</fullName>
    </submittedName>
</protein>
<gene>
    <name evidence="2" type="ORF">ERICIII_05028</name>
</gene>
<dbReference type="AlphaFoldDB" id="A0A2L1U7W9"/>
<feature type="compositionally biased region" description="Basic and acidic residues" evidence="1">
    <location>
        <begin position="101"/>
        <end position="110"/>
    </location>
</feature>
<geneLocation type="plasmid" evidence="2">
    <name>unnamed3</name>
</geneLocation>
<sequence length="125" mass="14095">MGKKKKKLYCRGDRLNIYLNSDIPDHFLDWINNQSNASATLLYGASLLFKQYGNIDIASVMPARIDYTKEATKAPQTDIANQLVSKSVLPLSGYSEDINEPEPKKEEEHPSTWAGIEDLEDDPYS</sequence>
<keyword evidence="2" id="KW-0614">Plasmid</keyword>
<dbReference type="RefSeq" id="WP_077997788.1">
    <property type="nucleotide sequence ID" value="NZ_CP019658.1"/>
</dbReference>
<organism evidence="2 3">
    <name type="scientific">Paenibacillus larvae subsp. larvae</name>
    <dbReference type="NCBI Taxonomy" id="147375"/>
    <lineage>
        <taxon>Bacteria</taxon>
        <taxon>Bacillati</taxon>
        <taxon>Bacillota</taxon>
        <taxon>Bacilli</taxon>
        <taxon>Bacillales</taxon>
        <taxon>Paenibacillaceae</taxon>
        <taxon>Paenibacillus</taxon>
    </lineage>
</organism>
<reference evidence="3" key="1">
    <citation type="submission" date="2017-02" db="EMBL/GenBank/DDBJ databases">
        <title>Delineation of Paenibacillus larvae strains originating from foulbrood outbreaks.</title>
        <authorList>
            <person name="Beims H."/>
            <person name="Bunk B."/>
            <person name="Sproeer C."/>
            <person name="Mohr K.I."/>
            <person name="Pradella S."/>
            <person name="Guenther G."/>
            <person name="Rohde M."/>
            <person name="von der Ohe W."/>
            <person name="Steinert M."/>
        </authorList>
    </citation>
    <scope>NUCLEOTIDE SEQUENCE [LARGE SCALE GENOMIC DNA]</scope>
    <source>
        <strain evidence="3">Eric_III</strain>
        <plasmid evidence="3">Plasmid unnamed3</plasmid>
    </source>
</reference>
<evidence type="ECO:0000256" key="1">
    <source>
        <dbReference type="SAM" id="MobiDB-lite"/>
    </source>
</evidence>
<accession>A0A2L1U7W9</accession>
<proteinExistence type="predicted"/>